<feature type="transmembrane region" description="Helical" evidence="1">
    <location>
        <begin position="105"/>
        <end position="127"/>
    </location>
</feature>
<dbReference type="EMBL" id="AB609752">
    <property type="protein sequence ID" value="BBE38985.1"/>
    <property type="molecule type" value="Genomic_DNA"/>
</dbReference>
<feature type="transmembrane region" description="Helical" evidence="1">
    <location>
        <begin position="12"/>
        <end position="38"/>
    </location>
</feature>
<evidence type="ECO:0000313" key="2">
    <source>
        <dbReference type="EMBL" id="BBE38985.1"/>
    </source>
</evidence>
<protein>
    <submittedName>
        <fullName evidence="2">Uncharacterized protein</fullName>
    </submittedName>
</protein>
<dbReference type="RefSeq" id="WP_263123192.1">
    <property type="nucleotide sequence ID" value="NZ_JBEIBI010000098.1"/>
</dbReference>
<feature type="transmembrane region" description="Helical" evidence="1">
    <location>
        <begin position="80"/>
        <end position="99"/>
    </location>
</feature>
<name>A0A6S4QBB7_VIBVL</name>
<accession>A0A6S4QBB7</accession>
<sequence>MESRVVKASKFLGLGILLYPIAYSSLNFVLPILIGVLGNENHFLVTGLEVITWFMLPIFSVFYLLAFHQFAGALRKWQKFVGYMMVSTAVIAEVLLPFIDRGLVSSSISFLAHMAELVILSGCLLVIGSQMKQSVDVGCNA</sequence>
<keyword evidence="1" id="KW-0472">Membrane</keyword>
<dbReference type="AlphaFoldDB" id="A0A6S4QBB7"/>
<keyword evidence="1" id="KW-1133">Transmembrane helix</keyword>
<reference evidence="2" key="1">
    <citation type="submission" date="2011-01" db="EMBL/GenBank/DDBJ databases">
        <title>Evolutionary Significance of Chromosomal Super-Integrons in Vibrio vulnificus Strains.</title>
        <authorList>
            <person name="Shu H.Y."/>
            <person name="Wu K.M."/>
            <person name="Liu T.T."/>
            <person name="Liu Y.M."/>
            <person name="Liao T.L."/>
            <person name="Hor L.I."/>
            <person name="Tsai S.F."/>
            <person name="Chen C.Y."/>
        </authorList>
    </citation>
    <scope>NUCLEOTIDE SEQUENCE</scope>
    <source>
        <strain evidence="2">CG021</strain>
    </source>
</reference>
<feature type="transmembrane region" description="Helical" evidence="1">
    <location>
        <begin position="50"/>
        <end position="68"/>
    </location>
</feature>
<proteinExistence type="predicted"/>
<organism evidence="2">
    <name type="scientific">Vibrio vulnificus</name>
    <dbReference type="NCBI Taxonomy" id="672"/>
    <lineage>
        <taxon>Bacteria</taxon>
        <taxon>Pseudomonadati</taxon>
        <taxon>Pseudomonadota</taxon>
        <taxon>Gammaproteobacteria</taxon>
        <taxon>Vibrionales</taxon>
        <taxon>Vibrionaceae</taxon>
        <taxon>Vibrio</taxon>
    </lineage>
</organism>
<keyword evidence="1" id="KW-0812">Transmembrane</keyword>
<evidence type="ECO:0000256" key="1">
    <source>
        <dbReference type="SAM" id="Phobius"/>
    </source>
</evidence>